<dbReference type="Gene3D" id="3.30.70.100">
    <property type="match status" value="1"/>
</dbReference>
<dbReference type="InterPro" id="IPR001763">
    <property type="entry name" value="Rhodanese-like_dom"/>
</dbReference>
<keyword evidence="1" id="KW-0819">tRNA processing</keyword>
<dbReference type="InterPro" id="IPR036873">
    <property type="entry name" value="Rhodanese-like_dom_sf"/>
</dbReference>
<dbReference type="SUPFAM" id="SSF52821">
    <property type="entry name" value="Rhodanese/Cell cycle control phosphatase"/>
    <property type="match status" value="1"/>
</dbReference>
<dbReference type="Gene3D" id="3.40.250.10">
    <property type="entry name" value="Rhodanese-like domain"/>
    <property type="match status" value="1"/>
</dbReference>
<reference evidence="4 5" key="1">
    <citation type="submission" date="2023-06" db="EMBL/GenBank/DDBJ databases">
        <title>Altererythrobacter rubellus NBRC 112769 genome.</title>
        <authorList>
            <person name="Zhang K."/>
        </authorList>
    </citation>
    <scope>NUCLEOTIDE SEQUENCE [LARGE SCALE GENOMIC DNA]</scope>
    <source>
        <strain evidence="4 5">NBRC 112769</strain>
    </source>
</reference>
<feature type="region of interest" description="Disordered" evidence="2">
    <location>
        <begin position="288"/>
        <end position="321"/>
    </location>
</feature>
<keyword evidence="1" id="KW-0560">Oxidoreductase</keyword>
<evidence type="ECO:0000256" key="2">
    <source>
        <dbReference type="SAM" id="MobiDB-lite"/>
    </source>
</evidence>
<dbReference type="Pfam" id="PF00581">
    <property type="entry name" value="Rhodanese"/>
    <property type="match status" value="1"/>
</dbReference>
<evidence type="ECO:0000313" key="5">
    <source>
        <dbReference type="Proteomes" id="UP001231445"/>
    </source>
</evidence>
<dbReference type="EMBL" id="CP127221">
    <property type="protein sequence ID" value="WIW96535.1"/>
    <property type="molecule type" value="Genomic_DNA"/>
</dbReference>
<evidence type="ECO:0000259" key="3">
    <source>
        <dbReference type="PROSITE" id="PS50206"/>
    </source>
</evidence>
<dbReference type="CDD" id="cd01518">
    <property type="entry name" value="RHOD_YceA"/>
    <property type="match status" value="1"/>
</dbReference>
<feature type="compositionally biased region" description="Basic and acidic residues" evidence="2">
    <location>
        <begin position="301"/>
        <end position="321"/>
    </location>
</feature>
<evidence type="ECO:0000256" key="1">
    <source>
        <dbReference type="HAMAP-Rule" id="MF_00469"/>
    </source>
</evidence>
<feature type="domain" description="Rhodanese" evidence="3">
    <location>
        <begin position="128"/>
        <end position="224"/>
    </location>
</feature>
<dbReference type="PANTHER" id="PTHR43268:SF3">
    <property type="entry name" value="RHODANESE-LIKE DOMAIN-CONTAINING PROTEIN 7-RELATED"/>
    <property type="match status" value="1"/>
</dbReference>
<comment type="similarity">
    <text evidence="1">Belongs to the TrhO family.</text>
</comment>
<dbReference type="HAMAP" id="MF_00469">
    <property type="entry name" value="TrhO"/>
    <property type="match status" value="1"/>
</dbReference>
<organism evidence="4 5">
    <name type="scientific">Altererythrobacter rubellus</name>
    <dbReference type="NCBI Taxonomy" id="2173831"/>
    <lineage>
        <taxon>Bacteria</taxon>
        <taxon>Pseudomonadati</taxon>
        <taxon>Pseudomonadota</taxon>
        <taxon>Alphaproteobacteria</taxon>
        <taxon>Sphingomonadales</taxon>
        <taxon>Erythrobacteraceae</taxon>
        <taxon>Altererythrobacter</taxon>
    </lineage>
</organism>
<dbReference type="PROSITE" id="PS50206">
    <property type="entry name" value="RHODANESE_3"/>
    <property type="match status" value="1"/>
</dbReference>
<keyword evidence="5" id="KW-1185">Reference proteome</keyword>
<gene>
    <name evidence="1" type="primary">trhO</name>
    <name evidence="4" type="ORF">QQX03_05410</name>
</gene>
<evidence type="ECO:0000313" key="4">
    <source>
        <dbReference type="EMBL" id="WIW96535.1"/>
    </source>
</evidence>
<dbReference type="InterPro" id="IPR040503">
    <property type="entry name" value="TRHO_N"/>
</dbReference>
<dbReference type="InterPro" id="IPR020936">
    <property type="entry name" value="TrhO"/>
</dbReference>
<dbReference type="GO" id="GO:0016705">
    <property type="term" value="F:oxidoreductase activity, acting on paired donors, with incorporation or reduction of molecular oxygen"/>
    <property type="evidence" value="ECO:0007669"/>
    <property type="project" value="UniProtKB-UniRule"/>
</dbReference>
<protein>
    <recommendedName>
        <fullName evidence="1">tRNA uridine(34) hydroxylase</fullName>
        <ecNumber evidence="1">1.14.-.-</ecNumber>
    </recommendedName>
    <alternativeName>
        <fullName evidence="1">tRNA hydroxylation protein O</fullName>
    </alternativeName>
</protein>
<dbReference type="KEGG" id="arue:QQX03_05410"/>
<dbReference type="EC" id="1.14.-.-" evidence="1"/>
<dbReference type="SMART" id="SM00450">
    <property type="entry name" value="RHOD"/>
    <property type="match status" value="1"/>
</dbReference>
<dbReference type="AlphaFoldDB" id="A0A9Y2F634"/>
<dbReference type="GO" id="GO:0006400">
    <property type="term" value="P:tRNA modification"/>
    <property type="evidence" value="ECO:0007669"/>
    <property type="project" value="UniProtKB-UniRule"/>
</dbReference>
<accession>A0A9Y2F634</accession>
<proteinExistence type="inferred from homology"/>
<comment type="function">
    <text evidence="1">Catalyzes oxygen-dependent 5-hydroxyuridine (ho5U) modification at position 34 in tRNAs.</text>
</comment>
<comment type="catalytic activity">
    <reaction evidence="1">
        <text>uridine(34) in tRNA + AH2 + O2 = 5-hydroxyuridine(34) in tRNA + A + H2O</text>
        <dbReference type="Rhea" id="RHEA:64224"/>
        <dbReference type="Rhea" id="RHEA-COMP:11727"/>
        <dbReference type="Rhea" id="RHEA-COMP:13381"/>
        <dbReference type="ChEBI" id="CHEBI:13193"/>
        <dbReference type="ChEBI" id="CHEBI:15377"/>
        <dbReference type="ChEBI" id="CHEBI:15379"/>
        <dbReference type="ChEBI" id="CHEBI:17499"/>
        <dbReference type="ChEBI" id="CHEBI:65315"/>
        <dbReference type="ChEBI" id="CHEBI:136877"/>
    </reaction>
</comment>
<sequence>MTTVANAPITVAALYQFTRFEETASLREPLLAKCEKVGTMGTLLLAKEGINGTIAGSENAIAQVLGHIRAMPGCAELDVKFSHAESMPFNRMKVRLKREIVAMGEPDIDPRQSVGRYVAPEDWNELISDPDTIVIDTRNDYEVAIGTFEGAVDPETASFRDFPQWFREHRDELLEAKKKVAMFCTGGIRCEKSTSFLRSEGIDDVFHLKGGILKYLETVPQDESLWHGECFVFDQRVSVKHGLELGSYGQCFACRMPLSDEEMASPAYAEGVSCPHCIDARNEEQRARYAERQKQQKLARKRGEEHIGKRLERDAKETADD</sequence>
<dbReference type="NCBIfam" id="NF001136">
    <property type="entry name" value="PRK00142.1-4"/>
    <property type="match status" value="1"/>
</dbReference>
<dbReference type="PANTHER" id="PTHR43268">
    <property type="entry name" value="THIOSULFATE SULFURTRANSFERASE/RHODANESE-LIKE DOMAIN-CONTAINING PROTEIN 2"/>
    <property type="match status" value="1"/>
</dbReference>
<dbReference type="Pfam" id="PF17773">
    <property type="entry name" value="UPF0176_N"/>
    <property type="match status" value="1"/>
</dbReference>
<dbReference type="Proteomes" id="UP001231445">
    <property type="component" value="Chromosome"/>
</dbReference>
<name>A0A9Y2F634_9SPHN</name>